<evidence type="ECO:0000313" key="10">
    <source>
        <dbReference type="EMBL" id="HIU60831.1"/>
    </source>
</evidence>
<dbReference type="InterPro" id="IPR020598">
    <property type="entry name" value="rRNA_Ade_methylase_Trfase_N"/>
</dbReference>
<dbReference type="PANTHER" id="PTHR11727:SF7">
    <property type="entry name" value="DIMETHYLADENOSINE TRANSFERASE-RELATED"/>
    <property type="match status" value="1"/>
</dbReference>
<dbReference type="SMART" id="SM00650">
    <property type="entry name" value="rADc"/>
    <property type="match status" value="1"/>
</dbReference>
<comment type="similarity">
    <text evidence="7">Belongs to the class I-like SAM-binding methyltransferase superfamily. rRNA adenine N(6)-methyltransferase family. RsmA subfamily.</text>
</comment>
<feature type="binding site" evidence="7 8">
    <location>
        <position position="51"/>
    </location>
    <ligand>
        <name>S-adenosyl-L-methionine</name>
        <dbReference type="ChEBI" id="CHEBI:59789"/>
    </ligand>
</feature>
<dbReference type="AlphaFoldDB" id="A0A9D1SHX9"/>
<accession>A0A9D1SHX9</accession>
<comment type="catalytic activity">
    <reaction evidence="7">
        <text>adenosine(1518)/adenosine(1519) in 16S rRNA + 4 S-adenosyl-L-methionine = N(6)-dimethyladenosine(1518)/N(6)-dimethyladenosine(1519) in 16S rRNA + 4 S-adenosyl-L-homocysteine + 4 H(+)</text>
        <dbReference type="Rhea" id="RHEA:19609"/>
        <dbReference type="Rhea" id="RHEA-COMP:10232"/>
        <dbReference type="Rhea" id="RHEA-COMP:10233"/>
        <dbReference type="ChEBI" id="CHEBI:15378"/>
        <dbReference type="ChEBI" id="CHEBI:57856"/>
        <dbReference type="ChEBI" id="CHEBI:59789"/>
        <dbReference type="ChEBI" id="CHEBI:74411"/>
        <dbReference type="ChEBI" id="CHEBI:74493"/>
        <dbReference type="EC" id="2.1.1.182"/>
    </reaction>
</comment>
<dbReference type="GO" id="GO:0052908">
    <property type="term" value="F:16S rRNA (adenine(1518)-N(6)/adenine(1519)-N(6))-dimethyltransferase activity"/>
    <property type="evidence" value="ECO:0007669"/>
    <property type="project" value="UniProtKB-EC"/>
</dbReference>
<evidence type="ECO:0000256" key="2">
    <source>
        <dbReference type="ARBA" id="ARBA00022552"/>
    </source>
</evidence>
<evidence type="ECO:0000256" key="7">
    <source>
        <dbReference type="HAMAP-Rule" id="MF_00607"/>
    </source>
</evidence>
<evidence type="ECO:0000256" key="4">
    <source>
        <dbReference type="ARBA" id="ARBA00022679"/>
    </source>
</evidence>
<dbReference type="HAMAP" id="MF_00607">
    <property type="entry name" value="16SrRNA_methyltr_A"/>
    <property type="match status" value="1"/>
</dbReference>
<dbReference type="Pfam" id="PF00398">
    <property type="entry name" value="RrnaAD"/>
    <property type="match status" value="1"/>
</dbReference>
<keyword evidence="4 7" id="KW-0808">Transferase</keyword>
<feature type="binding site" evidence="8">
    <location>
        <position position="72"/>
    </location>
    <ligand>
        <name>S-adenosyl-L-methionine</name>
        <dbReference type="ChEBI" id="CHEBI:59789"/>
    </ligand>
</feature>
<comment type="caution">
    <text evidence="7">Lacks conserved residue(s) required for the propagation of feature annotation.</text>
</comment>
<dbReference type="InterPro" id="IPR011530">
    <property type="entry name" value="rRNA_adenine_dimethylase"/>
</dbReference>
<dbReference type="InterPro" id="IPR029063">
    <property type="entry name" value="SAM-dependent_MTases_sf"/>
</dbReference>
<dbReference type="EMBL" id="DVNF01000159">
    <property type="protein sequence ID" value="HIU60831.1"/>
    <property type="molecule type" value="Genomic_DNA"/>
</dbReference>
<feature type="binding site" evidence="7 8">
    <location>
        <position position="26"/>
    </location>
    <ligand>
        <name>S-adenosyl-L-methionine</name>
        <dbReference type="ChEBI" id="CHEBI:59789"/>
    </ligand>
</feature>
<comment type="caution">
    <text evidence="10">The sequence shown here is derived from an EMBL/GenBank/DDBJ whole genome shotgun (WGS) entry which is preliminary data.</text>
</comment>
<keyword evidence="3 7" id="KW-0489">Methyltransferase</keyword>
<evidence type="ECO:0000256" key="5">
    <source>
        <dbReference type="ARBA" id="ARBA00022691"/>
    </source>
</evidence>
<keyword evidence="6 7" id="KW-0694">RNA-binding</keyword>
<evidence type="ECO:0000313" key="11">
    <source>
        <dbReference type="Proteomes" id="UP000824094"/>
    </source>
</evidence>
<protein>
    <recommendedName>
        <fullName evidence="7">Ribosomal RNA small subunit methyltransferase A</fullName>
        <ecNumber evidence="7">2.1.1.182</ecNumber>
    </recommendedName>
    <alternativeName>
        <fullName evidence="7">16S rRNA (adenine(1518)-N(6)/adenine(1519)-N(6))-dimethyltransferase</fullName>
    </alternativeName>
    <alternativeName>
        <fullName evidence="7">16S rRNA dimethyladenosine transferase</fullName>
    </alternativeName>
    <alternativeName>
        <fullName evidence="7">16S rRNA dimethylase</fullName>
    </alternativeName>
    <alternativeName>
        <fullName evidence="7">S-adenosylmethionine-6-N', N'-adenosyl(rRNA) dimethyltransferase</fullName>
    </alternativeName>
</protein>
<evidence type="ECO:0000256" key="3">
    <source>
        <dbReference type="ARBA" id="ARBA00022603"/>
    </source>
</evidence>
<dbReference type="InterPro" id="IPR023165">
    <property type="entry name" value="rRNA_Ade_diMease-like_C"/>
</dbReference>
<dbReference type="GO" id="GO:0003723">
    <property type="term" value="F:RNA binding"/>
    <property type="evidence" value="ECO:0007669"/>
    <property type="project" value="UniProtKB-UniRule"/>
</dbReference>
<dbReference type="PROSITE" id="PS51689">
    <property type="entry name" value="SAM_RNA_A_N6_MT"/>
    <property type="match status" value="1"/>
</dbReference>
<comment type="subcellular location">
    <subcellularLocation>
        <location evidence="7">Cytoplasm</location>
    </subcellularLocation>
</comment>
<evidence type="ECO:0000256" key="1">
    <source>
        <dbReference type="ARBA" id="ARBA00022490"/>
    </source>
</evidence>
<feature type="binding site" evidence="7 8">
    <location>
        <position position="24"/>
    </location>
    <ligand>
        <name>S-adenosyl-L-methionine</name>
        <dbReference type="ChEBI" id="CHEBI:59789"/>
    </ligand>
</feature>
<reference evidence="10" key="1">
    <citation type="submission" date="2020-10" db="EMBL/GenBank/DDBJ databases">
        <authorList>
            <person name="Gilroy R."/>
        </authorList>
    </citation>
    <scope>NUCLEOTIDE SEQUENCE</scope>
    <source>
        <strain evidence="10">18911</strain>
    </source>
</reference>
<dbReference type="PANTHER" id="PTHR11727">
    <property type="entry name" value="DIMETHYLADENOSINE TRANSFERASE"/>
    <property type="match status" value="1"/>
</dbReference>
<dbReference type="EC" id="2.1.1.182" evidence="7"/>
<sequence>MENPDLRQILQKYGFDFKKSLGQNFLTDRGLLRAIVRDAGVQKTDTVIEIGTGAGTLTAELAAAAGKVVTFDVDRALEPILQETLSGIDNVETVFGDVLKMSDEELTGFSGTDYKVVANIPYYITTPLVMRFMEAAVPPRSMTLTVQKEVAERIVAQSGTPEYGALSVTVQLRSDPKITRIVPRQLFRPIPNVDSAVVRLDISEKFPDADIAKVSRLARAGFGMRRKTLVNNLAALTGADKITIQSAIGEAGFDPKVRGESLTAADYVYLYKVLTEKGFKI</sequence>
<dbReference type="Proteomes" id="UP000824094">
    <property type="component" value="Unassembled WGS sequence"/>
</dbReference>
<comment type="function">
    <text evidence="7">Specifically dimethylates two adjacent adenosines (A1518 and A1519) in the loop of a conserved hairpin near the 3'-end of 16S rRNA in the 30S particle. May play a critical role in biogenesis of 30S subunits.</text>
</comment>
<evidence type="ECO:0000259" key="9">
    <source>
        <dbReference type="SMART" id="SM00650"/>
    </source>
</evidence>
<feature type="binding site" evidence="7 8">
    <location>
        <position position="97"/>
    </location>
    <ligand>
        <name>S-adenosyl-L-methionine</name>
        <dbReference type="ChEBI" id="CHEBI:59789"/>
    </ligand>
</feature>
<name>A0A9D1SHX9_9FIRM</name>
<keyword evidence="5 7" id="KW-0949">S-adenosyl-L-methionine</keyword>
<gene>
    <name evidence="7 10" type="primary">rsmA</name>
    <name evidence="7" type="synonym">ksgA</name>
    <name evidence="10" type="ORF">IAB05_05515</name>
</gene>
<organism evidence="10 11">
    <name type="scientific">Candidatus Stercoripulliclostridium merdigallinarum</name>
    <dbReference type="NCBI Taxonomy" id="2840951"/>
    <lineage>
        <taxon>Bacteria</taxon>
        <taxon>Bacillati</taxon>
        <taxon>Bacillota</taxon>
        <taxon>Clostridia</taxon>
        <taxon>Eubacteriales</taxon>
        <taxon>Candidatus Stercoripulliclostridium</taxon>
    </lineage>
</organism>
<evidence type="ECO:0000256" key="8">
    <source>
        <dbReference type="PROSITE-ProRule" id="PRU01026"/>
    </source>
</evidence>
<reference evidence="10" key="2">
    <citation type="journal article" date="2021" name="PeerJ">
        <title>Extensive microbial diversity within the chicken gut microbiome revealed by metagenomics and culture.</title>
        <authorList>
            <person name="Gilroy R."/>
            <person name="Ravi A."/>
            <person name="Getino M."/>
            <person name="Pursley I."/>
            <person name="Horton D.L."/>
            <person name="Alikhan N.F."/>
            <person name="Baker D."/>
            <person name="Gharbi K."/>
            <person name="Hall N."/>
            <person name="Watson M."/>
            <person name="Adriaenssens E.M."/>
            <person name="Foster-Nyarko E."/>
            <person name="Jarju S."/>
            <person name="Secka A."/>
            <person name="Antonio M."/>
            <person name="Oren A."/>
            <person name="Chaudhuri R.R."/>
            <person name="La Ragione R."/>
            <person name="Hildebrand F."/>
            <person name="Pallen M.J."/>
        </authorList>
    </citation>
    <scope>NUCLEOTIDE SEQUENCE</scope>
    <source>
        <strain evidence="10">18911</strain>
    </source>
</reference>
<dbReference type="Gene3D" id="3.40.50.150">
    <property type="entry name" value="Vaccinia Virus protein VP39"/>
    <property type="match status" value="1"/>
</dbReference>
<dbReference type="Gene3D" id="1.10.8.100">
    <property type="entry name" value="Ribosomal RNA adenine dimethylase-like, domain 2"/>
    <property type="match status" value="1"/>
</dbReference>
<feature type="domain" description="Ribosomal RNA adenine methylase transferase N-terminal" evidence="9">
    <location>
        <begin position="31"/>
        <end position="204"/>
    </location>
</feature>
<dbReference type="SUPFAM" id="SSF53335">
    <property type="entry name" value="S-adenosyl-L-methionine-dependent methyltransferases"/>
    <property type="match status" value="1"/>
</dbReference>
<keyword evidence="1 7" id="KW-0963">Cytoplasm</keyword>
<feature type="binding site" evidence="7 8">
    <location>
        <position position="119"/>
    </location>
    <ligand>
        <name>S-adenosyl-L-methionine</name>
        <dbReference type="ChEBI" id="CHEBI:59789"/>
    </ligand>
</feature>
<proteinExistence type="inferred from homology"/>
<dbReference type="InterPro" id="IPR001737">
    <property type="entry name" value="KsgA/Erm"/>
</dbReference>
<dbReference type="NCBIfam" id="TIGR00755">
    <property type="entry name" value="ksgA"/>
    <property type="match status" value="1"/>
</dbReference>
<evidence type="ECO:0000256" key="6">
    <source>
        <dbReference type="ARBA" id="ARBA00022884"/>
    </source>
</evidence>
<dbReference type="FunFam" id="3.40.50.150:FF:000023">
    <property type="entry name" value="Ribosomal RNA small subunit methyltransferase A"/>
    <property type="match status" value="1"/>
</dbReference>
<dbReference type="GO" id="GO:0005829">
    <property type="term" value="C:cytosol"/>
    <property type="evidence" value="ECO:0007669"/>
    <property type="project" value="TreeGrafter"/>
</dbReference>
<keyword evidence="2 7" id="KW-0698">rRNA processing</keyword>